<dbReference type="Gene3D" id="3.40.50.11340">
    <property type="match status" value="1"/>
</dbReference>
<evidence type="ECO:0000256" key="7">
    <source>
        <dbReference type="RuleBase" id="RU367004"/>
    </source>
</evidence>
<evidence type="ECO:0000313" key="8">
    <source>
        <dbReference type="EMBL" id="OIW09330.1"/>
    </source>
</evidence>
<dbReference type="GO" id="GO:0032580">
    <property type="term" value="C:Golgi cisterna membrane"/>
    <property type="evidence" value="ECO:0007669"/>
    <property type="project" value="UniProtKB-SubCell"/>
</dbReference>
<dbReference type="AlphaFoldDB" id="A0A4P1RFA4"/>
<keyword evidence="9" id="KW-1185">Reference proteome</keyword>
<comment type="similarity">
    <text evidence="1 7">Belongs to the glycosyltransferase 37 family.</text>
</comment>
<evidence type="ECO:0000256" key="6">
    <source>
        <dbReference type="ARBA" id="ARBA00023316"/>
    </source>
</evidence>
<keyword evidence="6 7" id="KW-0961">Cell wall biogenesis/degradation</keyword>
<dbReference type="GO" id="GO:0071555">
    <property type="term" value="P:cell wall organization"/>
    <property type="evidence" value="ECO:0007669"/>
    <property type="project" value="UniProtKB-UniRule"/>
</dbReference>
<keyword evidence="3 7" id="KW-0808">Transferase</keyword>
<keyword evidence="2 7" id="KW-0328">Glycosyltransferase</keyword>
<name>A0A4P1RFA4_LUPAN</name>
<evidence type="ECO:0000256" key="1">
    <source>
        <dbReference type="ARBA" id="ARBA00010481"/>
    </source>
</evidence>
<dbReference type="FunFam" id="3.40.50.11340:FF:000005">
    <property type="entry name" value="Galactoside 2-alpha-L-fucosyltransferase"/>
    <property type="match status" value="1"/>
</dbReference>
<dbReference type="Gene3D" id="3.40.50.11350">
    <property type="match status" value="1"/>
</dbReference>
<evidence type="ECO:0000256" key="4">
    <source>
        <dbReference type="ARBA" id="ARBA00023034"/>
    </source>
</evidence>
<evidence type="ECO:0000313" key="9">
    <source>
        <dbReference type="Proteomes" id="UP000188354"/>
    </source>
</evidence>
<dbReference type="GO" id="GO:0008107">
    <property type="term" value="F:galactoside 2-alpha-L-fucosyltransferase activity"/>
    <property type="evidence" value="ECO:0007669"/>
    <property type="project" value="InterPro"/>
</dbReference>
<dbReference type="PANTHER" id="PTHR31889">
    <property type="entry name" value="FUCOSYLTRANSFERASE 2-RELATED"/>
    <property type="match status" value="1"/>
</dbReference>
<protein>
    <recommendedName>
        <fullName evidence="7">Fucosyltransferase</fullName>
        <ecNumber evidence="7">2.4.1.-</ecNumber>
    </recommendedName>
</protein>
<dbReference type="Pfam" id="PF03254">
    <property type="entry name" value="XG_FTase"/>
    <property type="match status" value="1"/>
</dbReference>
<evidence type="ECO:0000256" key="5">
    <source>
        <dbReference type="ARBA" id="ARBA00023180"/>
    </source>
</evidence>
<dbReference type="Gramene" id="OIW09330">
    <property type="protein sequence ID" value="OIW09330"/>
    <property type="gene ID" value="TanjilG_01301"/>
</dbReference>
<organism evidence="8 9">
    <name type="scientific">Lupinus angustifolius</name>
    <name type="common">Narrow-leaved blue lupine</name>
    <dbReference type="NCBI Taxonomy" id="3871"/>
    <lineage>
        <taxon>Eukaryota</taxon>
        <taxon>Viridiplantae</taxon>
        <taxon>Streptophyta</taxon>
        <taxon>Embryophyta</taxon>
        <taxon>Tracheophyta</taxon>
        <taxon>Spermatophyta</taxon>
        <taxon>Magnoliopsida</taxon>
        <taxon>eudicotyledons</taxon>
        <taxon>Gunneridae</taxon>
        <taxon>Pentapetalae</taxon>
        <taxon>rosids</taxon>
        <taxon>fabids</taxon>
        <taxon>Fabales</taxon>
        <taxon>Fabaceae</taxon>
        <taxon>Papilionoideae</taxon>
        <taxon>50 kb inversion clade</taxon>
        <taxon>genistoids sensu lato</taxon>
        <taxon>core genistoids</taxon>
        <taxon>Genisteae</taxon>
        <taxon>Lupinus</taxon>
    </lineage>
</organism>
<dbReference type="GO" id="GO:0009969">
    <property type="term" value="P:xyloglucan biosynthetic process"/>
    <property type="evidence" value="ECO:0007669"/>
    <property type="project" value="TreeGrafter"/>
</dbReference>
<sequence length="407" mass="46807">MTKDAKFTKNDASTKCKYLVWTASNGLGNRMLTLAAVFLYAILTDRVLLVKFGDDMLGLFCEPFPHSSWLLPRDFPYWKDRKHIQTYENVLMKHGGNNSKELLPSFLILNLQHTHDGHNNFFHCDYSQELLHKVPVLILSSDQYFVPSLFMIPSFRQDLSKMFPEKDTVFHHIGRYLFHPSNEAWELITKFHETHFAKANERIGVQIRVFNTHKAPHQTIINEIIACSVKHKLLPELDLQKPAEAASVLKNQTSKAVLVASLFSEYGDKLRALYLRNTTVTNEVVRVYQPSHEERQKSSNGMHNIKAWTEIYLLSLCDSLITSRKSTFGYVAQSLGGLKPLILQRAFGETIPNPPCQRARSMEPCFHYPPKYDCSRSNTTVDFTSLFHDMMHCEDVSSGLRMVNIKH</sequence>
<comment type="function">
    <text evidence="7">May be involved in cell wall biosynthesis.</text>
</comment>
<dbReference type="EMBL" id="CM007366">
    <property type="protein sequence ID" value="OIW09330.1"/>
    <property type="molecule type" value="Genomic_DNA"/>
</dbReference>
<evidence type="ECO:0000256" key="2">
    <source>
        <dbReference type="ARBA" id="ARBA00022676"/>
    </source>
</evidence>
<dbReference type="InterPro" id="IPR004938">
    <property type="entry name" value="XG_FTase"/>
</dbReference>
<dbReference type="Proteomes" id="UP000188354">
    <property type="component" value="Chromosome LG06"/>
</dbReference>
<gene>
    <name evidence="8" type="ORF">TanjilG_01301</name>
</gene>
<keyword evidence="4 7" id="KW-0333">Golgi apparatus</keyword>
<keyword evidence="5" id="KW-0325">Glycoprotein</keyword>
<accession>A0A4P1RFA4</accession>
<proteinExistence type="inferred from homology"/>
<dbReference type="PANTHER" id="PTHR31889:SF52">
    <property type="entry name" value="FUCOSYLTRANSFERASE"/>
    <property type="match status" value="1"/>
</dbReference>
<reference evidence="8 9" key="1">
    <citation type="journal article" date="2017" name="Plant Biotechnol. J.">
        <title>A comprehensive draft genome sequence for lupin (Lupinus angustifolius), an emerging health food: insights into plant-microbe interactions and legume evolution.</title>
        <authorList>
            <person name="Hane J.K."/>
            <person name="Ming Y."/>
            <person name="Kamphuis L.G."/>
            <person name="Nelson M.N."/>
            <person name="Garg G."/>
            <person name="Atkins C.A."/>
            <person name="Bayer P.E."/>
            <person name="Bravo A."/>
            <person name="Bringans S."/>
            <person name="Cannon S."/>
            <person name="Edwards D."/>
            <person name="Foley R."/>
            <person name="Gao L.L."/>
            <person name="Harrison M.J."/>
            <person name="Huang W."/>
            <person name="Hurgobin B."/>
            <person name="Li S."/>
            <person name="Liu C.W."/>
            <person name="McGrath A."/>
            <person name="Morahan G."/>
            <person name="Murray J."/>
            <person name="Weller J."/>
            <person name="Jian J."/>
            <person name="Singh K.B."/>
        </authorList>
    </citation>
    <scope>NUCLEOTIDE SEQUENCE [LARGE SCALE GENOMIC DNA]</scope>
    <source>
        <strain evidence="9">cv. Tanjil</strain>
        <tissue evidence="8">Whole plant</tissue>
    </source>
</reference>
<dbReference type="EC" id="2.4.1.-" evidence="7"/>
<comment type="subcellular location">
    <subcellularLocation>
        <location evidence="7">Golgi apparatus</location>
        <location evidence="7">Golgi stack membrane</location>
        <topology evidence="7">Single-pass type II membrane protein</topology>
    </subcellularLocation>
</comment>
<evidence type="ECO:0000256" key="3">
    <source>
        <dbReference type="ARBA" id="ARBA00022679"/>
    </source>
</evidence>
<dbReference type="GO" id="GO:0042546">
    <property type="term" value="P:cell wall biogenesis"/>
    <property type="evidence" value="ECO:0007669"/>
    <property type="project" value="InterPro"/>
</dbReference>
<dbReference type="STRING" id="3871.A0A4P1RFA4"/>